<evidence type="ECO:0000256" key="3">
    <source>
        <dbReference type="ARBA" id="ARBA00023315"/>
    </source>
</evidence>
<dbReference type="AlphaFoldDB" id="A0A7W7K8B2"/>
<evidence type="ECO:0000256" key="2">
    <source>
        <dbReference type="ARBA" id="ARBA00022679"/>
    </source>
</evidence>
<evidence type="ECO:0000313" key="7">
    <source>
        <dbReference type="Proteomes" id="UP000555448"/>
    </source>
</evidence>
<dbReference type="GO" id="GO:0003841">
    <property type="term" value="F:1-acylglycerol-3-phosphate O-acyltransferase activity"/>
    <property type="evidence" value="ECO:0007669"/>
    <property type="project" value="UniProtKB-EC"/>
</dbReference>
<evidence type="ECO:0000313" key="6">
    <source>
        <dbReference type="EMBL" id="MBB4857544.1"/>
    </source>
</evidence>
<proteinExistence type="predicted"/>
<gene>
    <name evidence="6" type="ORF">HNO88_000855</name>
</gene>
<comment type="pathway">
    <text evidence="1">Lipid metabolism.</text>
</comment>
<dbReference type="EMBL" id="JACHLR010000003">
    <property type="protein sequence ID" value="MBB4857544.1"/>
    <property type="molecule type" value="Genomic_DNA"/>
</dbReference>
<sequence length="235" mass="25917">MSQLGNVLRSLVFYVVFYVGTAGYVLVALALLPFGRGALQRVVLGWSRFHRRCTRWILGIRLVVEGELPSSRVLVAMKHESFFEAIDLPSLLPMPAIIAKAELLRIPLWGRAGELYGLIGVERDQGARALRTMLTQARAVIDAGRLMAIFPEGTRVPSGRRVPLGSGFAGLYKMLRLPVVPIALDSGRLYHRTWKRPGLITVRVGEPIPAGLPREELEARVLEAINVLNHPSSPA</sequence>
<dbReference type="RefSeq" id="WP_184242836.1">
    <property type="nucleotide sequence ID" value="NZ_JACHLR010000003.1"/>
</dbReference>
<accession>A0A7W7K8B2</accession>
<keyword evidence="4" id="KW-1133">Transmembrane helix</keyword>
<feature type="domain" description="Phospholipid/glycerol acyltransferase" evidence="5">
    <location>
        <begin position="73"/>
        <end position="187"/>
    </location>
</feature>
<dbReference type="InterPro" id="IPR002123">
    <property type="entry name" value="Plipid/glycerol_acylTrfase"/>
</dbReference>
<dbReference type="Proteomes" id="UP000555448">
    <property type="component" value="Unassembled WGS sequence"/>
</dbReference>
<feature type="transmembrane region" description="Helical" evidence="4">
    <location>
        <begin position="12"/>
        <end position="32"/>
    </location>
</feature>
<keyword evidence="4" id="KW-0472">Membrane</keyword>
<comment type="caution">
    <text evidence="6">The sequence shown here is derived from an EMBL/GenBank/DDBJ whole genome shotgun (WGS) entry which is preliminary data.</text>
</comment>
<dbReference type="PANTHER" id="PTHR10434:SF11">
    <property type="entry name" value="1-ACYL-SN-GLYCEROL-3-PHOSPHATE ACYLTRANSFERASE"/>
    <property type="match status" value="1"/>
</dbReference>
<dbReference type="SUPFAM" id="SSF69593">
    <property type="entry name" value="Glycerol-3-phosphate (1)-acyltransferase"/>
    <property type="match status" value="1"/>
</dbReference>
<evidence type="ECO:0000259" key="5">
    <source>
        <dbReference type="SMART" id="SM00563"/>
    </source>
</evidence>
<dbReference type="CDD" id="cd07989">
    <property type="entry name" value="LPLAT_AGPAT-like"/>
    <property type="match status" value="1"/>
</dbReference>
<protein>
    <submittedName>
        <fullName evidence="6">1-acyl-sn-glycerol-3-phosphate acyltransferase</fullName>
        <ecNumber evidence="6">2.3.1.51</ecNumber>
    </submittedName>
</protein>
<keyword evidence="2 6" id="KW-0808">Transferase</keyword>
<reference evidence="6 7" key="1">
    <citation type="submission" date="2020-08" db="EMBL/GenBank/DDBJ databases">
        <title>Functional genomics of gut bacteria from endangered species of beetles.</title>
        <authorList>
            <person name="Carlos-Shanley C."/>
        </authorList>
    </citation>
    <scope>NUCLEOTIDE SEQUENCE [LARGE SCALE GENOMIC DNA]</scope>
    <source>
        <strain evidence="6 7">S00245</strain>
    </source>
</reference>
<dbReference type="Pfam" id="PF01553">
    <property type="entry name" value="Acyltransferase"/>
    <property type="match status" value="1"/>
</dbReference>
<dbReference type="PANTHER" id="PTHR10434">
    <property type="entry name" value="1-ACYL-SN-GLYCEROL-3-PHOSPHATE ACYLTRANSFERASE"/>
    <property type="match status" value="1"/>
</dbReference>
<keyword evidence="3 6" id="KW-0012">Acyltransferase</keyword>
<dbReference type="GO" id="GO:0006654">
    <property type="term" value="P:phosphatidic acid biosynthetic process"/>
    <property type="evidence" value="ECO:0007669"/>
    <property type="project" value="TreeGrafter"/>
</dbReference>
<evidence type="ECO:0000256" key="1">
    <source>
        <dbReference type="ARBA" id="ARBA00005189"/>
    </source>
</evidence>
<keyword evidence="4" id="KW-0812">Transmembrane</keyword>
<evidence type="ECO:0000256" key="4">
    <source>
        <dbReference type="SAM" id="Phobius"/>
    </source>
</evidence>
<dbReference type="EC" id="2.3.1.51" evidence="6"/>
<organism evidence="6 7">
    <name type="scientific">Novosphingobium chloroacetimidivorans</name>
    <dbReference type="NCBI Taxonomy" id="1428314"/>
    <lineage>
        <taxon>Bacteria</taxon>
        <taxon>Pseudomonadati</taxon>
        <taxon>Pseudomonadota</taxon>
        <taxon>Alphaproteobacteria</taxon>
        <taxon>Sphingomonadales</taxon>
        <taxon>Sphingomonadaceae</taxon>
        <taxon>Novosphingobium</taxon>
    </lineage>
</organism>
<name>A0A7W7K8B2_9SPHN</name>
<dbReference type="SMART" id="SM00563">
    <property type="entry name" value="PlsC"/>
    <property type="match status" value="1"/>
</dbReference>
<keyword evidence="7" id="KW-1185">Reference proteome</keyword>